<dbReference type="OrthoDB" id="6104127at2759"/>
<protein>
    <submittedName>
        <fullName evidence="2">Uncharacterized protein</fullName>
    </submittedName>
</protein>
<feature type="region of interest" description="Disordered" evidence="1">
    <location>
        <begin position="70"/>
        <end position="105"/>
    </location>
</feature>
<dbReference type="Proteomes" id="UP000596742">
    <property type="component" value="Unassembled WGS sequence"/>
</dbReference>
<sequence>MLEHVAKVFGEPTGSARASLEPIRVAAVQAQAWMLVGVDLEDLVTHINRLAITRPNIIGQAVQGQLEEVAGTQGSHRVPSRPARTGREGIDPLRSPSDSPPGKKILAETQSAVGGRTQPAFDCHFHLDRGWKMTGRMDRQRFIEMRLPTPTPRNPVDLKGGVMVHCDPGTWLSAWALQEPPRGSPWVTAIGVHPKKCPSAGR</sequence>
<dbReference type="AlphaFoldDB" id="A0A8B6CRB7"/>
<proteinExistence type="predicted"/>
<evidence type="ECO:0000256" key="1">
    <source>
        <dbReference type="SAM" id="MobiDB-lite"/>
    </source>
</evidence>
<evidence type="ECO:0000313" key="2">
    <source>
        <dbReference type="EMBL" id="VDI07821.1"/>
    </source>
</evidence>
<gene>
    <name evidence="2" type="ORF">MGAL_10B025448</name>
</gene>
<evidence type="ECO:0000313" key="3">
    <source>
        <dbReference type="Proteomes" id="UP000596742"/>
    </source>
</evidence>
<comment type="caution">
    <text evidence="2">The sequence shown here is derived from an EMBL/GenBank/DDBJ whole genome shotgun (WGS) entry which is preliminary data.</text>
</comment>
<accession>A0A8B6CRB7</accession>
<organism evidence="2 3">
    <name type="scientific">Mytilus galloprovincialis</name>
    <name type="common">Mediterranean mussel</name>
    <dbReference type="NCBI Taxonomy" id="29158"/>
    <lineage>
        <taxon>Eukaryota</taxon>
        <taxon>Metazoa</taxon>
        <taxon>Spiralia</taxon>
        <taxon>Lophotrochozoa</taxon>
        <taxon>Mollusca</taxon>
        <taxon>Bivalvia</taxon>
        <taxon>Autobranchia</taxon>
        <taxon>Pteriomorphia</taxon>
        <taxon>Mytilida</taxon>
        <taxon>Mytiloidea</taxon>
        <taxon>Mytilidae</taxon>
        <taxon>Mytilinae</taxon>
        <taxon>Mytilus</taxon>
    </lineage>
</organism>
<name>A0A8B6CRB7_MYTGA</name>
<reference evidence="2" key="1">
    <citation type="submission" date="2018-11" db="EMBL/GenBank/DDBJ databases">
        <authorList>
            <person name="Alioto T."/>
            <person name="Alioto T."/>
        </authorList>
    </citation>
    <scope>NUCLEOTIDE SEQUENCE</scope>
</reference>
<keyword evidence="3" id="KW-1185">Reference proteome</keyword>
<dbReference type="EMBL" id="UYJE01002108">
    <property type="protein sequence ID" value="VDI07821.1"/>
    <property type="molecule type" value="Genomic_DNA"/>
</dbReference>